<comment type="caution">
    <text evidence="1">The sequence shown here is derived from an EMBL/GenBank/DDBJ whole genome shotgun (WGS) entry which is preliminary data.</text>
</comment>
<dbReference type="AlphaFoldDB" id="A0AA91YWN0"/>
<protein>
    <submittedName>
        <fullName evidence="1">Uncharacterized protein</fullName>
    </submittedName>
</protein>
<name>A0AA91YWN0_9BACT</name>
<gene>
    <name evidence="1" type="ORF">CFT61_11000</name>
</gene>
<reference evidence="1 2" key="1">
    <citation type="submission" date="2017-07" db="EMBL/GenBank/DDBJ databases">
        <title>Draft genome sequence of Prevotella copri isolated from the gut of healthy adult Indian.</title>
        <authorList>
            <person name="Das B."/>
            <person name="Bag S."/>
            <person name="Ghosh T.S."/>
        </authorList>
    </citation>
    <scope>NUCLEOTIDE SEQUENCE [LARGE SCALE GENOMIC DNA]</scope>
    <source>
        <strain evidence="1 2">Indica</strain>
    </source>
</reference>
<dbReference type="EMBL" id="NMPZ01000017">
    <property type="protein sequence ID" value="OXL43486.1"/>
    <property type="molecule type" value="Genomic_DNA"/>
</dbReference>
<sequence>MAVTINNRTFVAVLKFSFMQTVNLQYNVPAGYSLEEFVAKVNSYVARLAKKCQAGEEYEPNEETKAAIREAQAHMEAYKRGEEWAKKDVFDNVDDLMADLMKE</sequence>
<evidence type="ECO:0000313" key="2">
    <source>
        <dbReference type="Proteomes" id="UP000215155"/>
    </source>
</evidence>
<dbReference type="Proteomes" id="UP000215155">
    <property type="component" value="Unassembled WGS sequence"/>
</dbReference>
<organism evidence="1 2">
    <name type="scientific">Segatella copri</name>
    <dbReference type="NCBI Taxonomy" id="165179"/>
    <lineage>
        <taxon>Bacteria</taxon>
        <taxon>Pseudomonadati</taxon>
        <taxon>Bacteroidota</taxon>
        <taxon>Bacteroidia</taxon>
        <taxon>Bacteroidales</taxon>
        <taxon>Prevotellaceae</taxon>
        <taxon>Segatella</taxon>
    </lineage>
</organism>
<proteinExistence type="predicted"/>
<accession>A0AA91YWN0</accession>
<evidence type="ECO:0000313" key="1">
    <source>
        <dbReference type="EMBL" id="OXL43486.1"/>
    </source>
</evidence>